<accession>D7SWX6</accession>
<dbReference type="EMBL" id="FN595234">
    <property type="protein sequence ID" value="CBI21776.3"/>
    <property type="molecule type" value="Genomic_DNA"/>
</dbReference>
<reference evidence="3" key="1">
    <citation type="journal article" date="2007" name="Nature">
        <title>The grapevine genome sequence suggests ancestral hexaploidization in major angiosperm phyla.</title>
        <authorList>
            <consortium name="The French-Italian Public Consortium for Grapevine Genome Characterization."/>
            <person name="Jaillon O."/>
            <person name="Aury J.-M."/>
            <person name="Noel B."/>
            <person name="Policriti A."/>
            <person name="Clepet C."/>
            <person name="Casagrande A."/>
            <person name="Choisne N."/>
            <person name="Aubourg S."/>
            <person name="Vitulo N."/>
            <person name="Jubin C."/>
            <person name="Vezzi A."/>
            <person name="Legeai F."/>
            <person name="Hugueney P."/>
            <person name="Dasilva C."/>
            <person name="Horner D."/>
            <person name="Mica E."/>
            <person name="Jublot D."/>
            <person name="Poulain J."/>
            <person name="Bruyere C."/>
            <person name="Billault A."/>
            <person name="Segurens B."/>
            <person name="Gouyvenoux M."/>
            <person name="Ugarte E."/>
            <person name="Cattonaro F."/>
            <person name="Anthouard V."/>
            <person name="Vico V."/>
            <person name="Del Fabbro C."/>
            <person name="Alaux M."/>
            <person name="Di Gaspero G."/>
            <person name="Dumas V."/>
            <person name="Felice N."/>
            <person name="Paillard S."/>
            <person name="Juman I."/>
            <person name="Moroldo M."/>
            <person name="Scalabrin S."/>
            <person name="Canaguier A."/>
            <person name="Le Clainche I."/>
            <person name="Malacrida G."/>
            <person name="Durand E."/>
            <person name="Pesole G."/>
            <person name="Laucou V."/>
            <person name="Chatelet P."/>
            <person name="Merdinoglu D."/>
            <person name="Delledonne M."/>
            <person name="Pezzotti M."/>
            <person name="Lecharny A."/>
            <person name="Scarpelli C."/>
            <person name="Artiguenave F."/>
            <person name="Pe M.E."/>
            <person name="Valle G."/>
            <person name="Morgante M."/>
            <person name="Caboche M."/>
            <person name="Adam-Blondon A.-F."/>
            <person name="Weissenbach J."/>
            <person name="Quetier F."/>
            <person name="Wincker P."/>
        </authorList>
    </citation>
    <scope>NUCLEOTIDE SEQUENCE [LARGE SCALE GENOMIC DNA]</scope>
    <source>
        <strain evidence="3">cv. Pinot noir / PN40024</strain>
    </source>
</reference>
<dbReference type="HOGENOM" id="CLU_2594686_0_0_1"/>
<dbReference type="PaxDb" id="29760-VIT_19s0027g00610.t01"/>
<keyword evidence="1" id="KW-1133">Transmembrane helix</keyword>
<dbReference type="Proteomes" id="UP000009183">
    <property type="component" value="Chromosome 19"/>
</dbReference>
<dbReference type="InParanoid" id="D7SWX6"/>
<keyword evidence="1" id="KW-0472">Membrane</keyword>
<gene>
    <name evidence="2" type="ordered locus">VIT_19s0027g00610</name>
</gene>
<keyword evidence="1" id="KW-0812">Transmembrane</keyword>
<protein>
    <submittedName>
        <fullName evidence="2">Uncharacterized protein</fullName>
    </submittedName>
</protein>
<evidence type="ECO:0000256" key="1">
    <source>
        <dbReference type="SAM" id="Phobius"/>
    </source>
</evidence>
<sequence>MNGTSIHFPYLYLTVCTISPLLFLSFLSPKLKDESQDFIKRQQCENGLPKRKWQPILLKEMGFLVPKNSRIEKKCEVGII</sequence>
<proteinExistence type="predicted"/>
<keyword evidence="3" id="KW-1185">Reference proteome</keyword>
<feature type="transmembrane region" description="Helical" evidence="1">
    <location>
        <begin position="6"/>
        <end position="27"/>
    </location>
</feature>
<organism evidence="2 3">
    <name type="scientific">Vitis vinifera</name>
    <name type="common">Grape</name>
    <dbReference type="NCBI Taxonomy" id="29760"/>
    <lineage>
        <taxon>Eukaryota</taxon>
        <taxon>Viridiplantae</taxon>
        <taxon>Streptophyta</taxon>
        <taxon>Embryophyta</taxon>
        <taxon>Tracheophyta</taxon>
        <taxon>Spermatophyta</taxon>
        <taxon>Magnoliopsida</taxon>
        <taxon>eudicotyledons</taxon>
        <taxon>Gunneridae</taxon>
        <taxon>Pentapetalae</taxon>
        <taxon>rosids</taxon>
        <taxon>Vitales</taxon>
        <taxon>Vitaceae</taxon>
        <taxon>Viteae</taxon>
        <taxon>Vitis</taxon>
    </lineage>
</organism>
<dbReference type="AlphaFoldDB" id="D7SWX6"/>
<name>D7SWX6_VITVI</name>
<evidence type="ECO:0000313" key="3">
    <source>
        <dbReference type="Proteomes" id="UP000009183"/>
    </source>
</evidence>
<evidence type="ECO:0000313" key="2">
    <source>
        <dbReference type="EMBL" id="CBI21776.3"/>
    </source>
</evidence>